<gene>
    <name evidence="1" type="ORF">APY94_06100</name>
</gene>
<dbReference type="RefSeq" id="WP_058938786.1">
    <property type="nucleotide sequence ID" value="NZ_LLYW01000020.1"/>
</dbReference>
<dbReference type="PIRSF" id="PIRSF008315">
    <property type="entry name" value="UCP008315"/>
    <property type="match status" value="1"/>
</dbReference>
<keyword evidence="2" id="KW-1185">Reference proteome</keyword>
<dbReference type="Proteomes" id="UP000053462">
    <property type="component" value="Unassembled WGS sequence"/>
</dbReference>
<comment type="caution">
    <text evidence="1">The sequence shown here is derived from an EMBL/GenBank/DDBJ whole genome shotgun (WGS) entry which is preliminary data.</text>
</comment>
<protein>
    <submittedName>
        <fullName evidence="1">Uncharacterized protein</fullName>
    </submittedName>
</protein>
<organism evidence="1 2">
    <name type="scientific">Thermococcus celericrescens</name>
    <dbReference type="NCBI Taxonomy" id="227598"/>
    <lineage>
        <taxon>Archaea</taxon>
        <taxon>Methanobacteriati</taxon>
        <taxon>Methanobacteriota</taxon>
        <taxon>Thermococci</taxon>
        <taxon>Thermococcales</taxon>
        <taxon>Thermococcaceae</taxon>
        <taxon>Thermococcus</taxon>
    </lineage>
</organism>
<accession>A0A117ITM5</accession>
<sequence length="479" mass="53917">MVRKKPLLVVLLLILLGGTTVGALNYTAGNEDSVTRVLGYDVYKIEGSGNYIIYYPLPNGSVKVLKKGKAGGFFPTFVKVPRHEWIKELSTAEKALYAPPTPLILYITEDGKLGVKSITSSRIKLESEKTLNLKGDYQVQAKDSCPQGWIDFGGRYCIDPQWSLHFDSRAKSKTFDEWVSVMGLKIENRVAKEVEHHWLIQLSRSTYSYWTFGIDVGPFTALSVSKGHRFEGWKLDISFESVMSIPIETDHWERYLNIRVEYIVANAKVPAYDRFTRSYTEIDIVMVYPIKIHSTGRYTIKESASRGIYFTESNGINPPRITTTPNIWRIPENAKWNKTWIPYSRGEESAIYLRQSQSERFKSSSSLSIPIGQAAGKYLTRISPKLGKFASTISITFGFHKKEKTTSLVEYSVDIKPRKSCYAMYSVLGVNVGTSETKTKVKVPLVFGVITDGKVPSPSCNPRTGVCVDSTNPWGREGD</sequence>
<evidence type="ECO:0000313" key="2">
    <source>
        <dbReference type="Proteomes" id="UP000053462"/>
    </source>
</evidence>
<reference evidence="1 2" key="1">
    <citation type="submission" date="2015-10" db="EMBL/GenBank/DDBJ databases">
        <title>Draft genome sequence of Thermococcus celericrescens strain DSM 17994.</title>
        <authorList>
            <person name="Hong S.-J."/>
            <person name="Park C.-E."/>
            <person name="Shin J.-H."/>
        </authorList>
    </citation>
    <scope>NUCLEOTIDE SEQUENCE [LARGE SCALE GENOMIC DNA]</scope>
    <source>
        <strain evidence="1 2">DSM 17994</strain>
    </source>
</reference>
<proteinExistence type="predicted"/>
<dbReference type="STRING" id="227598.APY94_06100"/>
<dbReference type="OrthoDB" id="92520at2157"/>
<dbReference type="AlphaFoldDB" id="A0A117ITM5"/>
<name>A0A117ITM5_9EURY</name>
<dbReference type="InterPro" id="IPR016539">
    <property type="entry name" value="UCP008315"/>
</dbReference>
<evidence type="ECO:0000313" key="1">
    <source>
        <dbReference type="EMBL" id="KUH33393.1"/>
    </source>
</evidence>
<dbReference type="EMBL" id="LLYW01000020">
    <property type="protein sequence ID" value="KUH33393.1"/>
    <property type="molecule type" value="Genomic_DNA"/>
</dbReference>